<organism evidence="4 5">
    <name type="scientific">Helicobacter turcicus</name>
    <dbReference type="NCBI Taxonomy" id="2867412"/>
    <lineage>
        <taxon>Bacteria</taxon>
        <taxon>Pseudomonadati</taxon>
        <taxon>Campylobacterota</taxon>
        <taxon>Epsilonproteobacteria</taxon>
        <taxon>Campylobacterales</taxon>
        <taxon>Helicobacteraceae</taxon>
        <taxon>Helicobacter</taxon>
    </lineage>
</organism>
<keyword evidence="3" id="KW-0479">Metal-binding</keyword>
<evidence type="ECO:0000313" key="5">
    <source>
        <dbReference type="Proteomes" id="UP000700059"/>
    </source>
</evidence>
<proteinExistence type="predicted"/>
<dbReference type="PANTHER" id="PTHR13778:SF47">
    <property type="entry name" value="LIPOPOLYSACCHARIDE 1,3-GALACTOSYLTRANSFERASE"/>
    <property type="match status" value="1"/>
</dbReference>
<dbReference type="Proteomes" id="UP000700059">
    <property type="component" value="Unassembled WGS sequence"/>
</dbReference>
<evidence type="ECO:0000256" key="1">
    <source>
        <dbReference type="ARBA" id="ARBA00022676"/>
    </source>
</evidence>
<evidence type="ECO:0000313" key="4">
    <source>
        <dbReference type="EMBL" id="MBX7490428.1"/>
    </source>
</evidence>
<dbReference type="InterPro" id="IPR029044">
    <property type="entry name" value="Nucleotide-diphossugar_trans"/>
</dbReference>
<keyword evidence="2" id="KW-0808">Transferase</keyword>
<dbReference type="PANTHER" id="PTHR13778">
    <property type="entry name" value="GLYCOSYLTRANSFERASE 8 DOMAIN-CONTAINING PROTEIN"/>
    <property type="match status" value="1"/>
</dbReference>
<keyword evidence="1" id="KW-0328">Glycosyltransferase</keyword>
<evidence type="ECO:0000256" key="2">
    <source>
        <dbReference type="ARBA" id="ARBA00022679"/>
    </source>
</evidence>
<evidence type="ECO:0000256" key="3">
    <source>
        <dbReference type="ARBA" id="ARBA00022723"/>
    </source>
</evidence>
<dbReference type="CDD" id="cd04194">
    <property type="entry name" value="GT8_A4GalT_like"/>
    <property type="match status" value="1"/>
</dbReference>
<dbReference type="EMBL" id="JAIGYQ010000003">
    <property type="protein sequence ID" value="MBX7490428.1"/>
    <property type="molecule type" value="Genomic_DNA"/>
</dbReference>
<dbReference type="RefSeq" id="WP_221531696.1">
    <property type="nucleotide sequence ID" value="NZ_JAIGYP010000003.1"/>
</dbReference>
<dbReference type="InterPro" id="IPR050748">
    <property type="entry name" value="Glycosyltrans_8_dom-fam"/>
</dbReference>
<comment type="caution">
    <text evidence="4">The sequence shown here is derived from an EMBL/GenBank/DDBJ whole genome shotgun (WGS) entry which is preliminary data.</text>
</comment>
<sequence length="433" mass="50188">MFHILFSADENYIKYTAVLITSIIHNTNTKLNFKDFCQKEGFQAPNNSSFSTYKNRDFNTLSKEEQQEGYVFHILSNAISKATQNKLKQLQNTLNSIYPCEILIHIMTDDAFASFPISGSAHSNYLTYYRLRLDSFLKSSVAKCLYLDSDMLCLCDLRELFAIDLKDNILAAINDPGTKKRKIKYKENGKNVIFNFDDNYFNAGFLLINTNSYRKHKIQEQCETLAKKCYYIKAADQDLLNATIPQDKLLKLPIAYNFSSISFCISICKDEKKHRLNCTRAEFMESYRNPKIIHYGEKPWKFLQSYVDSKGENINTFWWHYAKKTPSFSQELLESKNTIKEYLHFASLGFKVLELSSKLTGYFALKALIKTPQNDKNLNVEVPQELFGLCCILGETILYARKHKKGALSVLLKALKIKRNFESFNTQKFNQKI</sequence>
<dbReference type="Pfam" id="PF01501">
    <property type="entry name" value="Glyco_transf_8"/>
    <property type="match status" value="1"/>
</dbReference>
<gene>
    <name evidence="4" type="ORF">K4G57_02910</name>
</gene>
<name>A0ABS7JM10_9HELI</name>
<dbReference type="Gene3D" id="3.90.550.10">
    <property type="entry name" value="Spore Coat Polysaccharide Biosynthesis Protein SpsA, Chain A"/>
    <property type="match status" value="1"/>
</dbReference>
<reference evidence="4 5" key="1">
    <citation type="submission" date="2021-08" db="EMBL/GenBank/DDBJ databases">
        <title>Helicobacter spp. isolated from feces of Anatolian Ground Squirrel (Spermophilus xanthoprymnus) in Turkey.</title>
        <authorList>
            <person name="Aydin F."/>
            <person name="Abay S."/>
            <person name="Kayman T."/>
            <person name="Karakaya E."/>
            <person name="Saticioglu I.B."/>
        </authorList>
    </citation>
    <scope>NUCLEOTIDE SEQUENCE [LARGE SCALE GENOMIC DNA]</scope>
    <source>
        <strain evidence="4 5">Faydin-H70</strain>
    </source>
</reference>
<keyword evidence="5" id="KW-1185">Reference proteome</keyword>
<accession>A0ABS7JM10</accession>
<dbReference type="InterPro" id="IPR002495">
    <property type="entry name" value="Glyco_trans_8"/>
</dbReference>
<dbReference type="SUPFAM" id="SSF53448">
    <property type="entry name" value="Nucleotide-diphospho-sugar transferases"/>
    <property type="match status" value="1"/>
</dbReference>
<protein>
    <submittedName>
        <fullName evidence="4">Glycosyltransferase family 8 protein</fullName>
    </submittedName>
</protein>